<dbReference type="AlphaFoldDB" id="A0A6A6B7K3"/>
<dbReference type="PANTHER" id="PTHR11552">
    <property type="entry name" value="GLUCOSE-METHANOL-CHOLINE GMC OXIDOREDUCTASE"/>
    <property type="match status" value="1"/>
</dbReference>
<dbReference type="Proteomes" id="UP000799438">
    <property type="component" value="Unassembled WGS sequence"/>
</dbReference>
<dbReference type="GO" id="GO:0050660">
    <property type="term" value="F:flavin adenine dinucleotide binding"/>
    <property type="evidence" value="ECO:0007669"/>
    <property type="project" value="InterPro"/>
</dbReference>
<dbReference type="OrthoDB" id="269227at2759"/>
<accession>A0A6A6B7K3</accession>
<dbReference type="RefSeq" id="XP_033394948.1">
    <property type="nucleotide sequence ID" value="XM_033542320.1"/>
</dbReference>
<feature type="domain" description="Glucose-methanol-choline oxidoreductase N-terminal" evidence="5">
    <location>
        <begin position="84"/>
        <end position="107"/>
    </location>
</feature>
<comment type="similarity">
    <text evidence="1 4">Belongs to the GMC oxidoreductase family.</text>
</comment>
<feature type="binding site" evidence="3">
    <location>
        <position position="230"/>
    </location>
    <ligand>
        <name>FAD</name>
        <dbReference type="ChEBI" id="CHEBI:57692"/>
    </ligand>
</feature>
<feature type="binding site" evidence="3">
    <location>
        <begin position="94"/>
        <end position="97"/>
    </location>
    <ligand>
        <name>FAD</name>
        <dbReference type="ChEBI" id="CHEBI:57692"/>
    </ligand>
</feature>
<dbReference type="GeneID" id="54299817"/>
<dbReference type="SUPFAM" id="SSF54373">
    <property type="entry name" value="FAD-linked reductases, C-terminal domain"/>
    <property type="match status" value="1"/>
</dbReference>
<dbReference type="Pfam" id="PF05199">
    <property type="entry name" value="GMC_oxred_C"/>
    <property type="match status" value="2"/>
</dbReference>
<dbReference type="Gene3D" id="3.50.50.60">
    <property type="entry name" value="FAD/NAD(P)-binding domain"/>
    <property type="match status" value="1"/>
</dbReference>
<keyword evidence="8" id="KW-1185">Reference proteome</keyword>
<dbReference type="PANTHER" id="PTHR11552:SF134">
    <property type="entry name" value="GLUCOSE-METHANOL-CHOLINE OXIDOREDUCTASE N-TERMINAL DOMAIN-CONTAINING PROTEIN"/>
    <property type="match status" value="1"/>
</dbReference>
<feature type="domain" description="Glucose-methanol-choline oxidoreductase N-terminal" evidence="6">
    <location>
        <begin position="263"/>
        <end position="277"/>
    </location>
</feature>
<dbReference type="InterPro" id="IPR012132">
    <property type="entry name" value="GMC_OxRdtase"/>
</dbReference>
<sequence length="589" mass="62790">MPTDEHYDFIIVGSGPAGATLSSHLARTPAAPRILLLEAGGANPTPHILADRYTTLARGDGSNWNYTTTPQAQLNHRRIDYSRGRGLGGSSAINFAVWTKGPRDDYDEWARRVGDDAFGWASVRERFKRLESYDGSALAGAGYVRLKEGAHGVAGRVPVSFAQGREWGFDESLVAAESIRLQRNLDLNSGDPIGVGPVPATARNGVRATAKTAFLDDAPWNLVVKMEALVQRVLFDADKRAVGVALVGGQTYYASKEIILSAGALDTPKLLMLSGIGPLEQLTAHVIPPIVPLPSIGRHLADHPMLQLSLQLPPNTTPRPSLFSCAPALAAARAAFAATASGPLTSVYNNLILGFGKLAHLHTHPAFLALDPETKTHMSRPTVPHFELAALGPVLHPSARAENDYFPLFVFLMSPKSEGCVSLGSSDARDPPVCDPRLFEQEVDRVAVVLAVRAAMRLLQAPVLREFGVGVLSAPGGFEVGEGVADENVWEWVRENAGTSWHMCGTVRMGRAEEEVGGGEGGGIDGEGDANGTAVDNNFKVRGVKGLRVVDCSVLPFVLNCHLVSVAYLVGETAAEKIVVEYGLDLEGT</sequence>
<reference evidence="7" key="1">
    <citation type="journal article" date="2020" name="Stud. Mycol.">
        <title>101 Dothideomycetes genomes: a test case for predicting lifestyles and emergence of pathogens.</title>
        <authorList>
            <person name="Haridas S."/>
            <person name="Albert R."/>
            <person name="Binder M."/>
            <person name="Bloem J."/>
            <person name="Labutti K."/>
            <person name="Salamov A."/>
            <person name="Andreopoulos B."/>
            <person name="Baker S."/>
            <person name="Barry K."/>
            <person name="Bills G."/>
            <person name="Bluhm B."/>
            <person name="Cannon C."/>
            <person name="Castanera R."/>
            <person name="Culley D."/>
            <person name="Daum C."/>
            <person name="Ezra D."/>
            <person name="Gonzalez J."/>
            <person name="Henrissat B."/>
            <person name="Kuo A."/>
            <person name="Liang C."/>
            <person name="Lipzen A."/>
            <person name="Lutzoni F."/>
            <person name="Magnuson J."/>
            <person name="Mondo S."/>
            <person name="Nolan M."/>
            <person name="Ohm R."/>
            <person name="Pangilinan J."/>
            <person name="Park H.-J."/>
            <person name="Ramirez L."/>
            <person name="Alfaro M."/>
            <person name="Sun H."/>
            <person name="Tritt A."/>
            <person name="Yoshinaga Y."/>
            <person name="Zwiers L.-H."/>
            <person name="Turgeon B."/>
            <person name="Goodwin S."/>
            <person name="Spatafora J."/>
            <person name="Crous P."/>
            <person name="Grigoriev I."/>
        </authorList>
    </citation>
    <scope>NUCLEOTIDE SEQUENCE</scope>
    <source>
        <strain evidence="7">CBS 121167</strain>
    </source>
</reference>
<evidence type="ECO:0000313" key="8">
    <source>
        <dbReference type="Proteomes" id="UP000799438"/>
    </source>
</evidence>
<evidence type="ECO:0000259" key="6">
    <source>
        <dbReference type="PROSITE" id="PS00624"/>
    </source>
</evidence>
<evidence type="ECO:0000259" key="5">
    <source>
        <dbReference type="PROSITE" id="PS00623"/>
    </source>
</evidence>
<keyword evidence="3 4" id="KW-0274">FAD</keyword>
<dbReference type="PROSITE" id="PS00624">
    <property type="entry name" value="GMC_OXRED_2"/>
    <property type="match status" value="1"/>
</dbReference>
<feature type="binding site" evidence="3">
    <location>
        <begin position="501"/>
        <end position="502"/>
    </location>
    <ligand>
        <name>FAD</name>
        <dbReference type="ChEBI" id="CHEBI:57692"/>
    </ligand>
</feature>
<proteinExistence type="inferred from homology"/>
<dbReference type="EMBL" id="ML995493">
    <property type="protein sequence ID" value="KAF2139235.1"/>
    <property type="molecule type" value="Genomic_DNA"/>
</dbReference>
<keyword evidence="4" id="KW-0285">Flavoprotein</keyword>
<evidence type="ECO:0000256" key="4">
    <source>
        <dbReference type="RuleBase" id="RU003968"/>
    </source>
</evidence>
<dbReference type="InterPro" id="IPR036188">
    <property type="entry name" value="FAD/NAD-bd_sf"/>
</dbReference>
<dbReference type="Pfam" id="PF00732">
    <property type="entry name" value="GMC_oxred_N"/>
    <property type="match status" value="1"/>
</dbReference>
<dbReference type="GO" id="GO:0016614">
    <property type="term" value="F:oxidoreductase activity, acting on CH-OH group of donors"/>
    <property type="evidence" value="ECO:0007669"/>
    <property type="project" value="InterPro"/>
</dbReference>
<dbReference type="PROSITE" id="PS00623">
    <property type="entry name" value="GMC_OXRED_1"/>
    <property type="match status" value="1"/>
</dbReference>
<evidence type="ECO:0000313" key="7">
    <source>
        <dbReference type="EMBL" id="KAF2139235.1"/>
    </source>
</evidence>
<comment type="cofactor">
    <cofactor evidence="3">
        <name>FAD</name>
        <dbReference type="ChEBI" id="CHEBI:57692"/>
    </cofactor>
</comment>
<feature type="active site" description="Proton donor" evidence="2">
    <location>
        <position position="502"/>
    </location>
</feature>
<evidence type="ECO:0000256" key="2">
    <source>
        <dbReference type="PIRSR" id="PIRSR000137-1"/>
    </source>
</evidence>
<dbReference type="PIRSF" id="PIRSF000137">
    <property type="entry name" value="Alcohol_oxidase"/>
    <property type="match status" value="1"/>
</dbReference>
<dbReference type="InterPro" id="IPR007867">
    <property type="entry name" value="GMC_OxRtase_C"/>
</dbReference>
<dbReference type="SUPFAM" id="SSF51905">
    <property type="entry name" value="FAD/NAD(P)-binding domain"/>
    <property type="match status" value="1"/>
</dbReference>
<feature type="active site" description="Proton acceptor" evidence="2">
    <location>
        <position position="562"/>
    </location>
</feature>
<evidence type="ECO:0000256" key="1">
    <source>
        <dbReference type="ARBA" id="ARBA00010790"/>
    </source>
</evidence>
<dbReference type="InterPro" id="IPR000172">
    <property type="entry name" value="GMC_OxRdtase_N"/>
</dbReference>
<evidence type="ECO:0000256" key="3">
    <source>
        <dbReference type="PIRSR" id="PIRSR000137-2"/>
    </source>
</evidence>
<gene>
    <name evidence="7" type="ORF">K452DRAFT_300310</name>
</gene>
<name>A0A6A6B7K3_9PEZI</name>
<dbReference type="Gene3D" id="3.30.560.10">
    <property type="entry name" value="Glucose Oxidase, domain 3"/>
    <property type="match status" value="1"/>
</dbReference>
<organism evidence="7 8">
    <name type="scientific">Aplosporella prunicola CBS 121167</name>
    <dbReference type="NCBI Taxonomy" id="1176127"/>
    <lineage>
        <taxon>Eukaryota</taxon>
        <taxon>Fungi</taxon>
        <taxon>Dikarya</taxon>
        <taxon>Ascomycota</taxon>
        <taxon>Pezizomycotina</taxon>
        <taxon>Dothideomycetes</taxon>
        <taxon>Dothideomycetes incertae sedis</taxon>
        <taxon>Botryosphaeriales</taxon>
        <taxon>Aplosporellaceae</taxon>
        <taxon>Aplosporella</taxon>
    </lineage>
</organism>
<protein>
    <submittedName>
        <fullName evidence="7">GMC oxidoreductase</fullName>
    </submittedName>
</protein>